<gene>
    <name evidence="4" type="ORF">CKO13_08950</name>
</gene>
<feature type="compositionally biased region" description="Gly residues" evidence="2">
    <location>
        <begin position="1"/>
        <end position="10"/>
    </location>
</feature>
<name>A0ABS1E7I7_9GAMM</name>
<dbReference type="EMBL" id="NRSH01000104">
    <property type="protein sequence ID" value="MBK1727144.1"/>
    <property type="molecule type" value="Genomic_DNA"/>
</dbReference>
<dbReference type="Gene3D" id="1.10.287.1490">
    <property type="match status" value="1"/>
</dbReference>
<evidence type="ECO:0000256" key="3">
    <source>
        <dbReference type="SAM" id="Phobius"/>
    </source>
</evidence>
<feature type="region of interest" description="Disordered" evidence="2">
    <location>
        <begin position="186"/>
        <end position="217"/>
    </location>
</feature>
<feature type="region of interest" description="Disordered" evidence="2">
    <location>
        <begin position="1"/>
        <end position="105"/>
    </location>
</feature>
<feature type="region of interest" description="Disordered" evidence="2">
    <location>
        <begin position="494"/>
        <end position="514"/>
    </location>
</feature>
<keyword evidence="1" id="KW-0175">Coiled coil</keyword>
<evidence type="ECO:0000256" key="1">
    <source>
        <dbReference type="SAM" id="Coils"/>
    </source>
</evidence>
<feature type="coiled-coil region" evidence="1">
    <location>
        <begin position="135"/>
        <end position="169"/>
    </location>
</feature>
<protein>
    <recommendedName>
        <fullName evidence="6">HemX domain protein</fullName>
    </recommendedName>
</protein>
<feature type="compositionally biased region" description="Polar residues" evidence="2">
    <location>
        <begin position="188"/>
        <end position="197"/>
    </location>
</feature>
<feature type="compositionally biased region" description="Low complexity" evidence="2">
    <location>
        <begin position="14"/>
        <end position="84"/>
    </location>
</feature>
<evidence type="ECO:0000256" key="2">
    <source>
        <dbReference type="SAM" id="MobiDB-lite"/>
    </source>
</evidence>
<dbReference type="InterPro" id="IPR007470">
    <property type="entry name" value="HemX"/>
</dbReference>
<feature type="transmembrane region" description="Helical" evidence="3">
    <location>
        <begin position="108"/>
        <end position="129"/>
    </location>
</feature>
<dbReference type="Proteomes" id="UP000738126">
    <property type="component" value="Unassembled WGS sequence"/>
</dbReference>
<feature type="compositionally biased region" description="Gly residues" evidence="2">
    <location>
        <begin position="85"/>
        <end position="97"/>
    </location>
</feature>
<sequence>MAGAAPGTGEGQRSTETAGSAAGSATTAGEAGQASSSPQDAAASSSSSASSTTASAGSGDNSSSSSSGEAAQEGTDSSSASSGQEDGGGSGGSGDGGAPRPPEPRSRFTLWFAILLLAGGTGGVGWLTYNMQQDLRQARQQFERLDEINAEVEQALGRVEEQAEAAQAQDYGEELQALRSRLGEVASRSESTASTVASLEEQLGASPDGQRLSELQSRLESTAEAVSALQERVATLAEQQGGGGVGEEQLQGLREQLSGQIDELAASQEQIRSRLEKLGARDPAEEQSWVKAEAGYLAQIAIDRVRHHHDVDSALAALRDADELLAQLGGQGIEERKAVGQAIDALLDYSGPETGEIRQRIVAQIEGIDQLSLGARPDAEDAPQLPELQAEGESDSGWQKAANRVWERLQKGLGDLVRIQREGDAAQFLPPEQRYFLRENLRLQLEGVLLALSSGNPEAYRSGLERAAAWVQDHFDSEDPAVAKAVEELNALAEEPITHDPPEIAPTLEPVKPF</sequence>
<dbReference type="PANTHER" id="PTHR38043">
    <property type="entry name" value="PROTEIN HEMX"/>
    <property type="match status" value="1"/>
</dbReference>
<organism evidence="4 5">
    <name type="scientific">Halorhodospira neutriphila</name>
    <dbReference type="NCBI Taxonomy" id="168379"/>
    <lineage>
        <taxon>Bacteria</taxon>
        <taxon>Pseudomonadati</taxon>
        <taxon>Pseudomonadota</taxon>
        <taxon>Gammaproteobacteria</taxon>
        <taxon>Chromatiales</taxon>
        <taxon>Ectothiorhodospiraceae</taxon>
        <taxon>Halorhodospira</taxon>
    </lineage>
</organism>
<reference evidence="4 5" key="1">
    <citation type="journal article" date="2020" name="Microorganisms">
        <title>Osmotic Adaptation and Compatible Solute Biosynthesis of Phototrophic Bacteria as Revealed from Genome Analyses.</title>
        <authorList>
            <person name="Imhoff J.F."/>
            <person name="Rahn T."/>
            <person name="Kunzel S."/>
            <person name="Keller A."/>
            <person name="Neulinger S.C."/>
        </authorList>
    </citation>
    <scope>NUCLEOTIDE SEQUENCE [LARGE SCALE GENOMIC DNA]</scope>
    <source>
        <strain evidence="4 5">DSM 15116</strain>
    </source>
</reference>
<dbReference type="PANTHER" id="PTHR38043:SF1">
    <property type="entry name" value="PROTEIN HEMX"/>
    <property type="match status" value="1"/>
</dbReference>
<evidence type="ECO:0000313" key="5">
    <source>
        <dbReference type="Proteomes" id="UP000738126"/>
    </source>
</evidence>
<dbReference type="Pfam" id="PF04375">
    <property type="entry name" value="HemX"/>
    <property type="match status" value="1"/>
</dbReference>
<keyword evidence="3" id="KW-0812">Transmembrane</keyword>
<keyword evidence="3" id="KW-1133">Transmembrane helix</keyword>
<evidence type="ECO:0008006" key="6">
    <source>
        <dbReference type="Google" id="ProtNLM"/>
    </source>
</evidence>
<keyword evidence="5" id="KW-1185">Reference proteome</keyword>
<comment type="caution">
    <text evidence="4">The sequence shown here is derived from an EMBL/GenBank/DDBJ whole genome shotgun (WGS) entry which is preliminary data.</text>
</comment>
<keyword evidence="3" id="KW-0472">Membrane</keyword>
<evidence type="ECO:0000313" key="4">
    <source>
        <dbReference type="EMBL" id="MBK1727144.1"/>
    </source>
</evidence>
<proteinExistence type="predicted"/>
<accession>A0ABS1E7I7</accession>